<feature type="compositionally biased region" description="Acidic residues" evidence="1">
    <location>
        <begin position="34"/>
        <end position="146"/>
    </location>
</feature>
<organism evidence="2 3">
    <name type="scientific">Nocardiopsis exhalans</name>
    <dbReference type="NCBI Taxonomy" id="163604"/>
    <lineage>
        <taxon>Bacteria</taxon>
        <taxon>Bacillati</taxon>
        <taxon>Actinomycetota</taxon>
        <taxon>Actinomycetes</taxon>
        <taxon>Streptosporangiales</taxon>
        <taxon>Nocardiopsidaceae</taxon>
        <taxon>Nocardiopsis</taxon>
    </lineage>
</organism>
<proteinExistence type="predicted"/>
<dbReference type="Proteomes" id="UP001055940">
    <property type="component" value="Chromosome"/>
</dbReference>
<keyword evidence="3" id="KW-1185">Reference proteome</keyword>
<name>A0ABY5D9H0_9ACTN</name>
<evidence type="ECO:0000313" key="3">
    <source>
        <dbReference type="Proteomes" id="UP001055940"/>
    </source>
</evidence>
<accession>A0ABY5D9H0</accession>
<dbReference type="RefSeq" id="WP_254418978.1">
    <property type="nucleotide sequence ID" value="NZ_BAAAJB010000083.1"/>
</dbReference>
<evidence type="ECO:0000313" key="2">
    <source>
        <dbReference type="EMBL" id="USY19797.1"/>
    </source>
</evidence>
<feature type="region of interest" description="Disordered" evidence="1">
    <location>
        <begin position="1"/>
        <end position="150"/>
    </location>
</feature>
<sequence length="242" mass="26638">MLLGLGESHRFEDGFTVTMGPVDRRTDPPLLDESTTDAEDGAEEDADPADDLEDEWDDEGDEEPGDIDGEDLWEDEALEEDPVEESEDDEPAPEEDEPVLEDEGEDPAEDDPVEDEPEDDPVDEEAADEEPDEDEPEEEDEDEGDDYYAWTVELSNGGDAEVHTGSIFTECSVGTPLTLSSAPLLGEALNPPMTLAPDEEGSWDADCWADEDGDPALQWTLEFVDEQGERLYPVLVFEGQAP</sequence>
<protein>
    <submittedName>
        <fullName evidence="2">Nucleolar 14 family protein</fullName>
    </submittedName>
</protein>
<reference evidence="2" key="1">
    <citation type="submission" date="2022-06" db="EMBL/GenBank/DDBJ databases">
        <authorList>
            <person name="Ping M."/>
        </authorList>
    </citation>
    <scope>NUCLEOTIDE SEQUENCE</scope>
    <source>
        <strain evidence="2">JCM11759T</strain>
    </source>
</reference>
<gene>
    <name evidence="2" type="ORF">NE857_31985</name>
</gene>
<dbReference type="EMBL" id="CP099837">
    <property type="protein sequence ID" value="USY19797.1"/>
    <property type="molecule type" value="Genomic_DNA"/>
</dbReference>
<evidence type="ECO:0000256" key="1">
    <source>
        <dbReference type="SAM" id="MobiDB-lite"/>
    </source>
</evidence>